<keyword evidence="3" id="KW-1185">Reference proteome</keyword>
<organism evidence="2 3">
    <name type="scientific">Spizellomyces punctatus (strain DAOM BR117)</name>
    <dbReference type="NCBI Taxonomy" id="645134"/>
    <lineage>
        <taxon>Eukaryota</taxon>
        <taxon>Fungi</taxon>
        <taxon>Fungi incertae sedis</taxon>
        <taxon>Chytridiomycota</taxon>
        <taxon>Chytridiomycota incertae sedis</taxon>
        <taxon>Chytridiomycetes</taxon>
        <taxon>Spizellomycetales</taxon>
        <taxon>Spizellomycetaceae</taxon>
        <taxon>Spizellomyces</taxon>
    </lineage>
</organism>
<evidence type="ECO:0000256" key="1">
    <source>
        <dbReference type="SAM" id="SignalP"/>
    </source>
</evidence>
<dbReference type="eggNOG" id="ENOG502S70T">
    <property type="taxonomic scope" value="Eukaryota"/>
</dbReference>
<dbReference type="GeneID" id="27688555"/>
<accession>A0A0L0HE95</accession>
<dbReference type="AlphaFoldDB" id="A0A0L0HE95"/>
<proteinExistence type="predicted"/>
<protein>
    <submittedName>
        <fullName evidence="2">Uncharacterized protein</fullName>
    </submittedName>
</protein>
<reference evidence="2 3" key="1">
    <citation type="submission" date="2009-08" db="EMBL/GenBank/DDBJ databases">
        <title>The Genome Sequence of Spizellomyces punctatus strain DAOM BR117.</title>
        <authorList>
            <consortium name="The Broad Institute Genome Sequencing Platform"/>
            <person name="Russ C."/>
            <person name="Cuomo C."/>
            <person name="Shea T."/>
            <person name="Young S.K."/>
            <person name="Zeng Q."/>
            <person name="Koehrsen M."/>
            <person name="Haas B."/>
            <person name="Borodovsky M."/>
            <person name="Guigo R."/>
            <person name="Alvarado L."/>
            <person name="Berlin A."/>
            <person name="Bochicchio J."/>
            <person name="Borenstein D."/>
            <person name="Chapman S."/>
            <person name="Chen Z."/>
            <person name="Engels R."/>
            <person name="Freedman E."/>
            <person name="Gellesch M."/>
            <person name="Goldberg J."/>
            <person name="Griggs A."/>
            <person name="Gujja S."/>
            <person name="Heiman D."/>
            <person name="Hepburn T."/>
            <person name="Howarth C."/>
            <person name="Jen D."/>
            <person name="Larson L."/>
            <person name="Lewis B."/>
            <person name="Mehta T."/>
            <person name="Park D."/>
            <person name="Pearson M."/>
            <person name="Roberts A."/>
            <person name="Saif S."/>
            <person name="Shenoy N."/>
            <person name="Sisk P."/>
            <person name="Stolte C."/>
            <person name="Sykes S."/>
            <person name="Thomson T."/>
            <person name="Walk T."/>
            <person name="White J."/>
            <person name="Yandava C."/>
            <person name="Burger G."/>
            <person name="Gray M.W."/>
            <person name="Holland P.W.H."/>
            <person name="King N."/>
            <person name="Lang F.B.F."/>
            <person name="Roger A.J."/>
            <person name="Ruiz-Trillo I."/>
            <person name="Lander E."/>
            <person name="Nusbaum C."/>
        </authorList>
    </citation>
    <scope>NUCLEOTIDE SEQUENCE [LARGE SCALE GENOMIC DNA]</scope>
    <source>
        <strain evidence="2 3">DAOM BR117</strain>
    </source>
</reference>
<gene>
    <name evidence="2" type="ORF">SPPG_05158</name>
</gene>
<dbReference type="Proteomes" id="UP000053201">
    <property type="component" value="Unassembled WGS sequence"/>
</dbReference>
<dbReference type="RefSeq" id="XP_016607820.1">
    <property type="nucleotide sequence ID" value="XM_016753383.1"/>
</dbReference>
<feature type="chain" id="PRO_5005539889" evidence="1">
    <location>
        <begin position="24"/>
        <end position="359"/>
    </location>
</feature>
<evidence type="ECO:0000313" key="3">
    <source>
        <dbReference type="Proteomes" id="UP000053201"/>
    </source>
</evidence>
<dbReference type="OMA" id="DMNTHIP"/>
<evidence type="ECO:0000313" key="2">
    <source>
        <dbReference type="EMBL" id="KNC99780.1"/>
    </source>
</evidence>
<name>A0A0L0HE95_SPIPD</name>
<dbReference type="VEuPathDB" id="FungiDB:SPPG_05158"/>
<feature type="signal peptide" evidence="1">
    <location>
        <begin position="1"/>
        <end position="23"/>
    </location>
</feature>
<keyword evidence="1" id="KW-0732">Signal</keyword>
<dbReference type="InParanoid" id="A0A0L0HE95"/>
<dbReference type="EMBL" id="KQ257457">
    <property type="protein sequence ID" value="KNC99780.1"/>
    <property type="molecule type" value="Genomic_DNA"/>
</dbReference>
<sequence length="359" mass="39604">MRFSSIVPLAFGLLTLQNGFVNALPQATSTTLDPAPTVPALPDNYETLAAVEKKDLIWDRIQGTSNSSQNWNGIAESAWLLATLPPRPPFDMASDVMVPGRKKFIRNRGAHALVKLVPTEAAKQYTGIWATGAQNGLIRLTTLDEPPSNPKPEDIVIAPGGSIKFWRDGIPSTNLFFIYSLEGQTSWNYFENPCSNHLAPPKELKTKVGKKFNQRVSHYSEMTGTSDLAKFTADGKPVPQPKAPFQIWLVPAAGLKANPPPLTPETASANFASHFSAIPEGSTIYSIWAIPEPQSPYKVDTVYHPETLPNATHIADVVSESKFTPSYYGDAHLHFKHTSFDSDLELRPEWREIVRSVRD</sequence>
<dbReference type="OrthoDB" id="2094222at2759"/>